<gene>
    <name evidence="2" type="ORF">AMSG_09433</name>
</gene>
<evidence type="ECO:0000256" key="1">
    <source>
        <dbReference type="SAM" id="MobiDB-lite"/>
    </source>
</evidence>
<reference evidence="2 3" key="1">
    <citation type="submission" date="2010-05" db="EMBL/GenBank/DDBJ databases">
        <title>The Genome Sequence of Thecamonas trahens ATCC 50062.</title>
        <authorList>
            <consortium name="The Broad Institute Genome Sequencing Platform"/>
            <person name="Russ C."/>
            <person name="Cuomo C."/>
            <person name="Shea T."/>
            <person name="Young S.K."/>
            <person name="Zeng Q."/>
            <person name="Koehrsen M."/>
            <person name="Haas B."/>
            <person name="Borodovsky M."/>
            <person name="Guigo R."/>
            <person name="Alvarado L."/>
            <person name="Berlin A."/>
            <person name="Bochicchio J."/>
            <person name="Borenstein D."/>
            <person name="Chapman S."/>
            <person name="Chen Z."/>
            <person name="Freedman E."/>
            <person name="Gellesch M."/>
            <person name="Goldberg J."/>
            <person name="Griggs A."/>
            <person name="Gujja S."/>
            <person name="Heilman E."/>
            <person name="Heiman D."/>
            <person name="Hepburn T."/>
            <person name="Howarth C."/>
            <person name="Jen D."/>
            <person name="Larson L."/>
            <person name="Mehta T."/>
            <person name="Park D."/>
            <person name="Pearson M."/>
            <person name="Roberts A."/>
            <person name="Saif S."/>
            <person name="Shenoy N."/>
            <person name="Sisk P."/>
            <person name="Stolte C."/>
            <person name="Sykes S."/>
            <person name="Thomson T."/>
            <person name="Walk T."/>
            <person name="White J."/>
            <person name="Yandava C."/>
            <person name="Burger G."/>
            <person name="Gray M.W."/>
            <person name="Holland P.W.H."/>
            <person name="King N."/>
            <person name="Lang F.B.F."/>
            <person name="Roger A.J."/>
            <person name="Ruiz-Trillo I."/>
            <person name="Lander E."/>
            <person name="Nusbaum C."/>
        </authorList>
    </citation>
    <scope>NUCLEOTIDE SEQUENCE [LARGE SCALE GENOMIC DNA]</scope>
    <source>
        <strain evidence="2 3">ATCC 50062</strain>
    </source>
</reference>
<keyword evidence="3" id="KW-1185">Reference proteome</keyword>
<sequence length="230" mass="24618">MGATGIGGGWSPETESGDGYGPEPEFFSPLPRRRLTRSMLSSETGSDEEGRTGAAARAADMPRARARSGMRRAGRMSGLVVRERRRTLRRTNPEARVNIPHYAPVPLKEEYGLQGRLPVGLDSPHHPLFGSRKAADAGSLGVTPVVPRSYAPRNRVALERKQRARARAAFGGFGSECFDVDSVHSTPSRSAQPGSSLSSSCSPGFVLPIRNIVADGADCSFVTGLRRSNS</sequence>
<evidence type="ECO:0000313" key="2">
    <source>
        <dbReference type="EMBL" id="KNC53128.1"/>
    </source>
</evidence>
<feature type="compositionally biased region" description="Gly residues" evidence="1">
    <location>
        <begin position="1"/>
        <end position="10"/>
    </location>
</feature>
<protein>
    <submittedName>
        <fullName evidence="2">Uncharacterized protein</fullName>
    </submittedName>
</protein>
<organism evidence="2 3">
    <name type="scientific">Thecamonas trahens ATCC 50062</name>
    <dbReference type="NCBI Taxonomy" id="461836"/>
    <lineage>
        <taxon>Eukaryota</taxon>
        <taxon>Apusozoa</taxon>
        <taxon>Apusomonadida</taxon>
        <taxon>Apusomonadidae</taxon>
        <taxon>Thecamonas</taxon>
    </lineage>
</organism>
<dbReference type="RefSeq" id="XP_013754795.1">
    <property type="nucleotide sequence ID" value="XM_013899341.1"/>
</dbReference>
<accession>A0A0L0DNZ6</accession>
<dbReference type="GeneID" id="25567896"/>
<name>A0A0L0DNZ6_THETB</name>
<feature type="region of interest" description="Disordered" evidence="1">
    <location>
        <begin position="1"/>
        <end position="77"/>
    </location>
</feature>
<dbReference type="EMBL" id="GL349478">
    <property type="protein sequence ID" value="KNC53128.1"/>
    <property type="molecule type" value="Genomic_DNA"/>
</dbReference>
<feature type="compositionally biased region" description="Basic residues" evidence="1">
    <location>
        <begin position="64"/>
        <end position="74"/>
    </location>
</feature>
<dbReference type="AlphaFoldDB" id="A0A0L0DNZ6"/>
<evidence type="ECO:0000313" key="3">
    <source>
        <dbReference type="Proteomes" id="UP000054408"/>
    </source>
</evidence>
<proteinExistence type="predicted"/>
<dbReference type="Proteomes" id="UP000054408">
    <property type="component" value="Unassembled WGS sequence"/>
</dbReference>